<name>A0ABQ2QF51_9GAMM</name>
<dbReference type="PANTHER" id="PTHR44591">
    <property type="entry name" value="STRESS RESPONSE REGULATOR PROTEIN 1"/>
    <property type="match status" value="1"/>
</dbReference>
<feature type="modified residue" description="4-aspartylphosphate" evidence="2">
    <location>
        <position position="55"/>
    </location>
</feature>
<keyword evidence="1 2" id="KW-0597">Phosphoprotein</keyword>
<evidence type="ECO:0000256" key="2">
    <source>
        <dbReference type="PROSITE-ProRule" id="PRU00169"/>
    </source>
</evidence>
<dbReference type="EMBL" id="BMQW01000001">
    <property type="protein sequence ID" value="GGP75967.1"/>
    <property type="molecule type" value="Genomic_DNA"/>
</dbReference>
<dbReference type="SUPFAM" id="SSF52172">
    <property type="entry name" value="CheY-like"/>
    <property type="match status" value="1"/>
</dbReference>
<dbReference type="InterPro" id="IPR001789">
    <property type="entry name" value="Sig_transdc_resp-reg_receiver"/>
</dbReference>
<evidence type="ECO:0000313" key="4">
    <source>
        <dbReference type="EMBL" id="GGP75967.1"/>
    </source>
</evidence>
<dbReference type="Pfam" id="PF00072">
    <property type="entry name" value="Response_reg"/>
    <property type="match status" value="1"/>
</dbReference>
<accession>A0ABQ2QF51</accession>
<dbReference type="PROSITE" id="PS50110">
    <property type="entry name" value="RESPONSE_REGULATORY"/>
    <property type="match status" value="1"/>
</dbReference>
<keyword evidence="5" id="KW-1185">Reference proteome</keyword>
<dbReference type="Gene3D" id="3.40.50.2300">
    <property type="match status" value="1"/>
</dbReference>
<dbReference type="RefSeq" id="WP_188953065.1">
    <property type="nucleotide sequence ID" value="NZ_BMQW01000001.1"/>
</dbReference>
<comment type="caution">
    <text evidence="4">The sequence shown here is derived from an EMBL/GenBank/DDBJ whole genome shotgun (WGS) entry which is preliminary data.</text>
</comment>
<feature type="domain" description="Response regulatory" evidence="3">
    <location>
        <begin position="5"/>
        <end position="122"/>
    </location>
</feature>
<protein>
    <submittedName>
        <fullName evidence="4">Response regulator</fullName>
    </submittedName>
</protein>
<dbReference type="Proteomes" id="UP000654004">
    <property type="component" value="Unassembled WGS sequence"/>
</dbReference>
<organism evidence="4 5">
    <name type="scientific">Shewanella ulleungensis</name>
    <dbReference type="NCBI Taxonomy" id="2282699"/>
    <lineage>
        <taxon>Bacteria</taxon>
        <taxon>Pseudomonadati</taxon>
        <taxon>Pseudomonadota</taxon>
        <taxon>Gammaproteobacteria</taxon>
        <taxon>Alteromonadales</taxon>
        <taxon>Shewanellaceae</taxon>
        <taxon>Shewanella</taxon>
    </lineage>
</organism>
<sequence length="135" mass="15039">MQLDKILHVEDDESIRVIVEMALVDIAGFNLVSCDGGNDAISQITHFTPELILLDAMMPGMDGLQTLHELRKKPQCQHTPVVFMTARIQESEKQEYLDAGAIAVIEKPFNAMTLGDELQALYQAHFRAADIIDSE</sequence>
<dbReference type="InterPro" id="IPR050595">
    <property type="entry name" value="Bact_response_regulator"/>
</dbReference>
<dbReference type="InterPro" id="IPR011006">
    <property type="entry name" value="CheY-like_superfamily"/>
</dbReference>
<evidence type="ECO:0000256" key="1">
    <source>
        <dbReference type="ARBA" id="ARBA00022553"/>
    </source>
</evidence>
<gene>
    <name evidence="4" type="ORF">GCM10009410_05370</name>
</gene>
<dbReference type="SMART" id="SM00448">
    <property type="entry name" value="REC"/>
    <property type="match status" value="1"/>
</dbReference>
<reference evidence="5" key="1">
    <citation type="journal article" date="2019" name="Int. J. Syst. Evol. Microbiol.">
        <title>The Global Catalogue of Microorganisms (GCM) 10K type strain sequencing project: providing services to taxonomists for standard genome sequencing and annotation.</title>
        <authorList>
            <consortium name="The Broad Institute Genomics Platform"/>
            <consortium name="The Broad Institute Genome Sequencing Center for Infectious Disease"/>
            <person name="Wu L."/>
            <person name="Ma J."/>
        </authorList>
    </citation>
    <scope>NUCLEOTIDE SEQUENCE [LARGE SCALE GENOMIC DNA]</scope>
    <source>
        <strain evidence="5">JCM 32305</strain>
    </source>
</reference>
<proteinExistence type="predicted"/>
<evidence type="ECO:0000313" key="5">
    <source>
        <dbReference type="Proteomes" id="UP000654004"/>
    </source>
</evidence>
<evidence type="ECO:0000259" key="3">
    <source>
        <dbReference type="PROSITE" id="PS50110"/>
    </source>
</evidence>
<dbReference type="PANTHER" id="PTHR44591:SF3">
    <property type="entry name" value="RESPONSE REGULATORY DOMAIN-CONTAINING PROTEIN"/>
    <property type="match status" value="1"/>
</dbReference>